<evidence type="ECO:0000313" key="3">
    <source>
        <dbReference type="Proteomes" id="UP000829196"/>
    </source>
</evidence>
<sequence length="66" mass="7260">MEIRGRRLGWSQGKGDRLQLEEVSEWEEVKLKAAFARVINDENGPSRASLSSNSGDKTGAAPICTR</sequence>
<organism evidence="2 3">
    <name type="scientific">Dendrobium nobile</name>
    <name type="common">Orchid</name>
    <dbReference type="NCBI Taxonomy" id="94219"/>
    <lineage>
        <taxon>Eukaryota</taxon>
        <taxon>Viridiplantae</taxon>
        <taxon>Streptophyta</taxon>
        <taxon>Embryophyta</taxon>
        <taxon>Tracheophyta</taxon>
        <taxon>Spermatophyta</taxon>
        <taxon>Magnoliopsida</taxon>
        <taxon>Liliopsida</taxon>
        <taxon>Asparagales</taxon>
        <taxon>Orchidaceae</taxon>
        <taxon>Epidendroideae</taxon>
        <taxon>Malaxideae</taxon>
        <taxon>Dendrobiinae</taxon>
        <taxon>Dendrobium</taxon>
    </lineage>
</organism>
<dbReference type="EMBL" id="JAGYWB010000004">
    <property type="protein sequence ID" value="KAI0524662.1"/>
    <property type="molecule type" value="Genomic_DNA"/>
</dbReference>
<evidence type="ECO:0000313" key="2">
    <source>
        <dbReference type="EMBL" id="KAI0524662.1"/>
    </source>
</evidence>
<reference evidence="2" key="1">
    <citation type="journal article" date="2022" name="Front. Genet.">
        <title>Chromosome-Scale Assembly of the Dendrobium nobile Genome Provides Insights Into the Molecular Mechanism of the Biosynthesis of the Medicinal Active Ingredient of Dendrobium.</title>
        <authorList>
            <person name="Xu Q."/>
            <person name="Niu S.-C."/>
            <person name="Li K.-L."/>
            <person name="Zheng P.-J."/>
            <person name="Zhang X.-J."/>
            <person name="Jia Y."/>
            <person name="Liu Y."/>
            <person name="Niu Y.-X."/>
            <person name="Yu L.-H."/>
            <person name="Chen D.-F."/>
            <person name="Zhang G.-Q."/>
        </authorList>
    </citation>
    <scope>NUCLEOTIDE SEQUENCE</scope>
    <source>
        <tissue evidence="2">Leaf</tissue>
    </source>
</reference>
<protein>
    <submittedName>
        <fullName evidence="2">Uncharacterized protein</fullName>
    </submittedName>
</protein>
<evidence type="ECO:0000256" key="1">
    <source>
        <dbReference type="SAM" id="MobiDB-lite"/>
    </source>
</evidence>
<feature type="compositionally biased region" description="Polar residues" evidence="1">
    <location>
        <begin position="46"/>
        <end position="56"/>
    </location>
</feature>
<name>A0A8T3BZ86_DENNO</name>
<proteinExistence type="predicted"/>
<dbReference type="Proteomes" id="UP000829196">
    <property type="component" value="Unassembled WGS sequence"/>
</dbReference>
<feature type="region of interest" description="Disordered" evidence="1">
    <location>
        <begin position="42"/>
        <end position="66"/>
    </location>
</feature>
<dbReference type="SMR" id="A0A8T3BZ86"/>
<comment type="caution">
    <text evidence="2">The sequence shown here is derived from an EMBL/GenBank/DDBJ whole genome shotgun (WGS) entry which is preliminary data.</text>
</comment>
<dbReference type="AlphaFoldDB" id="A0A8T3BZ86"/>
<gene>
    <name evidence="2" type="ORF">KFK09_004040</name>
</gene>
<keyword evidence="3" id="KW-1185">Reference proteome</keyword>
<accession>A0A8T3BZ86</accession>